<evidence type="ECO:0000256" key="4">
    <source>
        <dbReference type="ARBA" id="ARBA00022723"/>
    </source>
</evidence>
<comment type="similarity">
    <text evidence="2">Belongs to the phosphohexose mutase family.</text>
</comment>
<feature type="domain" description="Alpha-D-phosphohexomutase alpha/beta/alpha" evidence="10">
    <location>
        <begin position="277"/>
        <end position="389"/>
    </location>
</feature>
<dbReference type="PRINTS" id="PR00509">
    <property type="entry name" value="PGMPMM"/>
</dbReference>
<keyword evidence="4" id="KW-0479">Metal-binding</keyword>
<dbReference type="Gene3D" id="3.30.310.50">
    <property type="entry name" value="Alpha-D-phosphohexomutase, C-terminal domain"/>
    <property type="match status" value="1"/>
</dbReference>
<dbReference type="InterPro" id="IPR036900">
    <property type="entry name" value="A-D-PHexomutase_C_sf"/>
</dbReference>
<gene>
    <name evidence="11" type="ORF">BHE16_06285</name>
</gene>
<evidence type="ECO:0000313" key="12">
    <source>
        <dbReference type="Proteomes" id="UP000183530"/>
    </source>
</evidence>
<evidence type="ECO:0000259" key="7">
    <source>
        <dbReference type="Pfam" id="PF00408"/>
    </source>
</evidence>
<keyword evidence="3" id="KW-0597">Phosphoprotein</keyword>
<evidence type="ECO:0000256" key="2">
    <source>
        <dbReference type="ARBA" id="ARBA00010231"/>
    </source>
</evidence>
<dbReference type="PANTHER" id="PTHR43771:SF1">
    <property type="entry name" value="PHOSPHOMANNOMUTASE"/>
    <property type="match status" value="1"/>
</dbReference>
<sequence length="475" mass="50440">MKLVTSIDLSLSFKAYDVRGIVGESITAETVRAVGAAFVDVLGLSGQTVLVGGDMRPSSPEFAEAFADGAVTRGANVKMLGLISTDELYFACGTLEAAGVVFTASHNPAAYNGMKMAKAGAIPVSSDTGLYEIRDAAQSYLDSGVEIPSISEGPHGTIEHIDVLADYSAYLRDLVDLSGIRPLKVVVDAANGMGGMTTPAVLGDTILPALPLEIVPMYFELDGTFPNHPANPLEPENLRDLQAAVKEHGADIGLAFDGDADRCFVIDENGDPVSPSAITALVARREIARAKALGEETPVIIHNLITSRAVPELVEKDGGRAVVTRVGHSFIKAVMAAEGAVFGGEHSAHYYFRDFFNADTGMLAAMHVLAALGAQDQPLSQLADEYEPYVASGEINSEVQDKESAVSRVLDACLGQDVTVESMDGTTVSAVDGSFWFNLRPSNTEPFLRFNGEAKDRETMERVRDQVLAVVRNEG</sequence>
<dbReference type="InterPro" id="IPR005845">
    <property type="entry name" value="A-D-PHexomutase_a/b/a-II"/>
</dbReference>
<dbReference type="Gene3D" id="3.40.120.10">
    <property type="entry name" value="Alpha-D-Glucose-1,6-Bisphosphate, subunit A, domain 3"/>
    <property type="match status" value="3"/>
</dbReference>
<keyword evidence="6" id="KW-0413">Isomerase</keyword>
<dbReference type="InterPro" id="IPR005841">
    <property type="entry name" value="Alpha-D-phosphohexomutase_SF"/>
</dbReference>
<comment type="cofactor">
    <cofactor evidence="1">
        <name>Mg(2+)</name>
        <dbReference type="ChEBI" id="CHEBI:18420"/>
    </cofactor>
</comment>
<proteinExistence type="inferred from homology"/>
<evidence type="ECO:0000259" key="10">
    <source>
        <dbReference type="Pfam" id="PF02880"/>
    </source>
</evidence>
<evidence type="ECO:0000256" key="5">
    <source>
        <dbReference type="ARBA" id="ARBA00022842"/>
    </source>
</evidence>
<feature type="domain" description="Alpha-D-phosphohexomutase alpha/beta/alpha" evidence="9">
    <location>
        <begin position="166"/>
        <end position="270"/>
    </location>
</feature>
<feature type="domain" description="Alpha-D-phosphohexomutase alpha/beta/alpha" evidence="8">
    <location>
        <begin position="12"/>
        <end position="135"/>
    </location>
</feature>
<dbReference type="GO" id="GO:0046872">
    <property type="term" value="F:metal ion binding"/>
    <property type="evidence" value="ECO:0007669"/>
    <property type="project" value="UniProtKB-KW"/>
</dbReference>
<evidence type="ECO:0000256" key="6">
    <source>
        <dbReference type="ARBA" id="ARBA00023235"/>
    </source>
</evidence>
<dbReference type="EMBL" id="CP018135">
    <property type="protein sequence ID" value="APF40685.1"/>
    <property type="molecule type" value="Genomic_DNA"/>
</dbReference>
<dbReference type="InterPro" id="IPR005843">
    <property type="entry name" value="A-D-PHexomutase_C"/>
</dbReference>
<accession>A0A1L2ZMM4</accession>
<dbReference type="Pfam" id="PF02878">
    <property type="entry name" value="PGM_PMM_I"/>
    <property type="match status" value="1"/>
</dbReference>
<dbReference type="CDD" id="cd03089">
    <property type="entry name" value="PMM_PGM"/>
    <property type="match status" value="1"/>
</dbReference>
<dbReference type="Pfam" id="PF02879">
    <property type="entry name" value="PGM_PMM_II"/>
    <property type="match status" value="1"/>
</dbReference>
<dbReference type="InterPro" id="IPR005844">
    <property type="entry name" value="A-D-PHexomutase_a/b/a-I"/>
</dbReference>
<dbReference type="PANTHER" id="PTHR43771">
    <property type="entry name" value="PHOSPHOMANNOMUTASE"/>
    <property type="match status" value="1"/>
</dbReference>
<dbReference type="SUPFAM" id="SSF53738">
    <property type="entry name" value="Phosphoglucomutase, first 3 domains"/>
    <property type="match status" value="3"/>
</dbReference>
<evidence type="ECO:0000259" key="8">
    <source>
        <dbReference type="Pfam" id="PF02878"/>
    </source>
</evidence>
<evidence type="ECO:0000259" key="9">
    <source>
        <dbReference type="Pfam" id="PF02879"/>
    </source>
</evidence>
<reference evidence="11 12" key="1">
    <citation type="submission" date="2016-11" db="EMBL/GenBank/DDBJ databases">
        <title>Genome sequencing of Zhihengliuella aestuarii B18 antagonistic to Plasmodiophora brassicae.</title>
        <authorList>
            <person name="Luo Y."/>
        </authorList>
    </citation>
    <scope>NUCLEOTIDE SEQUENCE [LARGE SCALE GENOMIC DNA]</scope>
    <source>
        <strain evidence="11 12">B18</strain>
    </source>
</reference>
<evidence type="ECO:0000313" key="11">
    <source>
        <dbReference type="EMBL" id="APF40685.1"/>
    </source>
</evidence>
<evidence type="ECO:0000256" key="3">
    <source>
        <dbReference type="ARBA" id="ARBA00022553"/>
    </source>
</evidence>
<evidence type="ECO:0000256" key="1">
    <source>
        <dbReference type="ARBA" id="ARBA00001946"/>
    </source>
</evidence>
<dbReference type="Proteomes" id="UP000183530">
    <property type="component" value="Chromosome"/>
</dbReference>
<name>A0A1L2ZMM4_9MICC</name>
<dbReference type="Pfam" id="PF02880">
    <property type="entry name" value="PGM_PMM_III"/>
    <property type="match status" value="1"/>
</dbReference>
<dbReference type="NCBIfam" id="NF007088">
    <property type="entry name" value="PRK09542.1"/>
    <property type="match status" value="1"/>
</dbReference>
<dbReference type="GO" id="GO:0005975">
    <property type="term" value="P:carbohydrate metabolic process"/>
    <property type="evidence" value="ECO:0007669"/>
    <property type="project" value="InterPro"/>
</dbReference>
<keyword evidence="12" id="KW-1185">Reference proteome</keyword>
<keyword evidence="5" id="KW-0460">Magnesium</keyword>
<dbReference type="STRING" id="556325.BHE16_06285"/>
<protein>
    <submittedName>
        <fullName evidence="11">Phosphomannomutase/phosphoglucomutase</fullName>
    </submittedName>
</protein>
<feature type="domain" description="Alpha-D-phosphohexomutase C-terminal" evidence="7">
    <location>
        <begin position="394"/>
        <end position="468"/>
    </location>
</feature>
<dbReference type="OrthoDB" id="9803322at2"/>
<dbReference type="InterPro" id="IPR016055">
    <property type="entry name" value="A-D-PHexomutase_a/b/a-I/II/III"/>
</dbReference>
<dbReference type="GO" id="GO:0016868">
    <property type="term" value="F:intramolecular phosphotransferase activity"/>
    <property type="evidence" value="ECO:0007669"/>
    <property type="project" value="InterPro"/>
</dbReference>
<organism evidence="11 12">
    <name type="scientific">Neomicrococcus aestuarii</name>
    <dbReference type="NCBI Taxonomy" id="556325"/>
    <lineage>
        <taxon>Bacteria</taxon>
        <taxon>Bacillati</taxon>
        <taxon>Actinomycetota</taxon>
        <taxon>Actinomycetes</taxon>
        <taxon>Micrococcales</taxon>
        <taxon>Micrococcaceae</taxon>
        <taxon>Neomicrococcus</taxon>
    </lineage>
</organism>
<dbReference type="AlphaFoldDB" id="A0A1L2ZMM4"/>
<dbReference type="SUPFAM" id="SSF55957">
    <property type="entry name" value="Phosphoglucomutase, C-terminal domain"/>
    <property type="match status" value="1"/>
</dbReference>
<dbReference type="KEGG" id="nae:BHE16_06285"/>
<dbReference type="InterPro" id="IPR005846">
    <property type="entry name" value="A-D-PHexomutase_a/b/a-III"/>
</dbReference>
<dbReference type="Pfam" id="PF00408">
    <property type="entry name" value="PGM_PMM_IV"/>
    <property type="match status" value="1"/>
</dbReference>